<dbReference type="EMBL" id="JAINUF010000014">
    <property type="protein sequence ID" value="KAJ8342968.1"/>
    <property type="molecule type" value="Genomic_DNA"/>
</dbReference>
<gene>
    <name evidence="5" type="ORF">SKAU_G00328960</name>
</gene>
<dbReference type="PANTHER" id="PTHR10545:SF51">
    <property type="entry name" value="THIALYSINE N-EPSILON-ACETYLTRANSFERASE"/>
    <property type="match status" value="1"/>
</dbReference>
<dbReference type="InterPro" id="IPR051016">
    <property type="entry name" value="Diverse_Substrate_AcTransf"/>
</dbReference>
<protein>
    <recommendedName>
        <fullName evidence="4">N-acetyltransferase domain-containing protein</fullName>
    </recommendedName>
</protein>
<dbReference type="Pfam" id="PF00583">
    <property type="entry name" value="Acetyltransf_1"/>
    <property type="match status" value="1"/>
</dbReference>
<name>A0A9Q1EQ54_SYNKA</name>
<evidence type="ECO:0000313" key="5">
    <source>
        <dbReference type="EMBL" id="KAJ8342968.1"/>
    </source>
</evidence>
<feature type="domain" description="N-acetyltransferase" evidence="4">
    <location>
        <begin position="3"/>
        <end position="171"/>
    </location>
</feature>
<dbReference type="PROSITE" id="PS51186">
    <property type="entry name" value="GNAT"/>
    <property type="match status" value="1"/>
</dbReference>
<proteinExistence type="inferred from homology"/>
<comment type="caution">
    <text evidence="5">The sequence shown here is derived from an EMBL/GenBank/DDBJ whole genome shotgun (WGS) entry which is preliminary data.</text>
</comment>
<dbReference type="InterPro" id="IPR016181">
    <property type="entry name" value="Acyl_CoA_acyltransferase"/>
</dbReference>
<comment type="similarity">
    <text evidence="1">Belongs to the acetyltransferase family.</text>
</comment>
<dbReference type="PANTHER" id="PTHR10545">
    <property type="entry name" value="DIAMINE N-ACETYLTRANSFERASE"/>
    <property type="match status" value="1"/>
</dbReference>
<dbReference type="SUPFAM" id="SSF55729">
    <property type="entry name" value="Acyl-CoA N-acyltransferases (Nat)"/>
    <property type="match status" value="1"/>
</dbReference>
<evidence type="ECO:0000256" key="3">
    <source>
        <dbReference type="ARBA" id="ARBA00023315"/>
    </source>
</evidence>
<dbReference type="Proteomes" id="UP001152622">
    <property type="component" value="Chromosome 14"/>
</dbReference>
<dbReference type="FunFam" id="3.40.630.30:FF:000011">
    <property type="entry name" value="Diamine acetyltransferase 1"/>
    <property type="match status" value="1"/>
</dbReference>
<sequence>MDFIIRAAKPEDCKDVFRMTMELAVYDKMPDQVKISHKELEKDGFSANPLFQCFVAEVPEECRSKEGYTKVGYALYFYTYSSWKGQSVYLDDLYVMPEFRGKGIGNALLSKVATVVKEQQCVHLRLTVLDWNTPSQDFYFSKGARDLTTSVGWHLLTFDGEALDKLAKEAPKN</sequence>
<keyword evidence="3" id="KW-0012">Acyltransferase</keyword>
<dbReference type="GO" id="GO:0008080">
    <property type="term" value="F:N-acetyltransferase activity"/>
    <property type="evidence" value="ECO:0007669"/>
    <property type="project" value="TreeGrafter"/>
</dbReference>
<dbReference type="CDD" id="cd04301">
    <property type="entry name" value="NAT_SF"/>
    <property type="match status" value="1"/>
</dbReference>
<organism evidence="5 6">
    <name type="scientific">Synaphobranchus kaupii</name>
    <name type="common">Kaup's arrowtooth eel</name>
    <dbReference type="NCBI Taxonomy" id="118154"/>
    <lineage>
        <taxon>Eukaryota</taxon>
        <taxon>Metazoa</taxon>
        <taxon>Chordata</taxon>
        <taxon>Craniata</taxon>
        <taxon>Vertebrata</taxon>
        <taxon>Euteleostomi</taxon>
        <taxon>Actinopterygii</taxon>
        <taxon>Neopterygii</taxon>
        <taxon>Teleostei</taxon>
        <taxon>Anguilliformes</taxon>
        <taxon>Synaphobranchidae</taxon>
        <taxon>Synaphobranchus</taxon>
    </lineage>
</organism>
<dbReference type="InterPro" id="IPR000182">
    <property type="entry name" value="GNAT_dom"/>
</dbReference>
<reference evidence="5" key="1">
    <citation type="journal article" date="2023" name="Science">
        <title>Genome structures resolve the early diversification of teleost fishes.</title>
        <authorList>
            <person name="Parey E."/>
            <person name="Louis A."/>
            <person name="Montfort J."/>
            <person name="Bouchez O."/>
            <person name="Roques C."/>
            <person name="Iampietro C."/>
            <person name="Lluch J."/>
            <person name="Castinel A."/>
            <person name="Donnadieu C."/>
            <person name="Desvignes T."/>
            <person name="Floi Bucao C."/>
            <person name="Jouanno E."/>
            <person name="Wen M."/>
            <person name="Mejri S."/>
            <person name="Dirks R."/>
            <person name="Jansen H."/>
            <person name="Henkel C."/>
            <person name="Chen W.J."/>
            <person name="Zahm M."/>
            <person name="Cabau C."/>
            <person name="Klopp C."/>
            <person name="Thompson A.W."/>
            <person name="Robinson-Rechavi M."/>
            <person name="Braasch I."/>
            <person name="Lecointre G."/>
            <person name="Bobe J."/>
            <person name="Postlethwait J.H."/>
            <person name="Berthelot C."/>
            <person name="Roest Crollius H."/>
            <person name="Guiguen Y."/>
        </authorList>
    </citation>
    <scope>NUCLEOTIDE SEQUENCE</scope>
    <source>
        <strain evidence="5">WJC10195</strain>
    </source>
</reference>
<dbReference type="Gene3D" id="3.40.630.30">
    <property type="match status" value="1"/>
</dbReference>
<dbReference type="OrthoDB" id="7305308at2759"/>
<accession>A0A9Q1EQ54</accession>
<keyword evidence="2" id="KW-0808">Transferase</keyword>
<evidence type="ECO:0000313" key="6">
    <source>
        <dbReference type="Proteomes" id="UP001152622"/>
    </source>
</evidence>
<evidence type="ECO:0000259" key="4">
    <source>
        <dbReference type="PROSITE" id="PS51186"/>
    </source>
</evidence>
<keyword evidence="6" id="KW-1185">Reference proteome</keyword>
<dbReference type="GO" id="GO:0006595">
    <property type="term" value="P:polyamine metabolic process"/>
    <property type="evidence" value="ECO:0007669"/>
    <property type="project" value="UniProtKB-ARBA"/>
</dbReference>
<dbReference type="AlphaFoldDB" id="A0A9Q1EQ54"/>
<evidence type="ECO:0000256" key="2">
    <source>
        <dbReference type="ARBA" id="ARBA00022679"/>
    </source>
</evidence>
<evidence type="ECO:0000256" key="1">
    <source>
        <dbReference type="ARBA" id="ARBA00008694"/>
    </source>
</evidence>